<name>A0A8H6ZX68_PLEOS</name>
<feature type="compositionally biased region" description="Polar residues" evidence="1">
    <location>
        <begin position="283"/>
        <end position="293"/>
    </location>
</feature>
<organism evidence="2 3">
    <name type="scientific">Pleurotus ostreatus</name>
    <name type="common">Oyster mushroom</name>
    <name type="synonym">White-rot fungus</name>
    <dbReference type="NCBI Taxonomy" id="5322"/>
    <lineage>
        <taxon>Eukaryota</taxon>
        <taxon>Fungi</taxon>
        <taxon>Dikarya</taxon>
        <taxon>Basidiomycota</taxon>
        <taxon>Agaricomycotina</taxon>
        <taxon>Agaricomycetes</taxon>
        <taxon>Agaricomycetidae</taxon>
        <taxon>Agaricales</taxon>
        <taxon>Pleurotineae</taxon>
        <taxon>Pleurotaceae</taxon>
        <taxon>Pleurotus</taxon>
    </lineage>
</organism>
<feature type="region of interest" description="Disordered" evidence="1">
    <location>
        <begin position="237"/>
        <end position="299"/>
    </location>
</feature>
<gene>
    <name evidence="2" type="ORF">PC9H_009144</name>
</gene>
<dbReference type="Proteomes" id="UP000623687">
    <property type="component" value="Unassembled WGS sequence"/>
</dbReference>
<feature type="compositionally biased region" description="Polar residues" evidence="1">
    <location>
        <begin position="255"/>
        <end position="265"/>
    </location>
</feature>
<evidence type="ECO:0000256" key="1">
    <source>
        <dbReference type="SAM" id="MobiDB-lite"/>
    </source>
</evidence>
<comment type="caution">
    <text evidence="2">The sequence shown here is derived from an EMBL/GenBank/DDBJ whole genome shotgun (WGS) entry which is preliminary data.</text>
</comment>
<protein>
    <recommendedName>
        <fullName evidence="4">Nucleic-acid-binding protein from transposon X-element</fullName>
    </recommendedName>
</protein>
<evidence type="ECO:0000313" key="3">
    <source>
        <dbReference type="Proteomes" id="UP000623687"/>
    </source>
</evidence>
<dbReference type="VEuPathDB" id="FungiDB:PC9H_009144"/>
<accession>A0A8H6ZX68</accession>
<evidence type="ECO:0008006" key="4">
    <source>
        <dbReference type="Google" id="ProtNLM"/>
    </source>
</evidence>
<dbReference type="OrthoDB" id="2855870at2759"/>
<sequence>MACSLLCLRPWGDWDGREACGEDWLHGTSSETWELDIDQSVSSAAQPINGSQCIEPWVQLPPRTPPPRPPSAYGSEFGDPASVPNLDEFYVPLTGHADATPTRKRARVESSAAPLSLNPPNVSAAIRQGGGTKHISCAEWRRICVQVLEDIVEGARKMLGWSDEAEAMHEILNVAKVMKTALSELDGSVSVDDDIFMSQPAMPSPPHGSSLDAFKLEVKDLFRNLEANISARISNVERRLSSGSASSQPTPPAHNGSNTRQQPSAPTMYAAAAKVGPPGQPKPAQQSKATSTPPAAKPNTKFIVRFQGRLPPEVDRKSSQFLFHHLNQVFNNNAAARNDGLEILGTEWNRSGNIAVCSRVPSMGFDGHYWDSKALGVLLRRNPVIKNLKITQEPRFVSNPADGLPPVAPVVFAFEDPDGSKLKELLKTPIFMDGRHTPVRPWREKPKLTQCDRCQGLGHTAKLCNKPNVCAKCAQRHPTTEHNVYCPSVLKDGSSTCKCTPRAASASSSISGTAAAAPNASTACSTPTHAS</sequence>
<dbReference type="RefSeq" id="XP_036630079.1">
    <property type="nucleotide sequence ID" value="XM_036778651.1"/>
</dbReference>
<evidence type="ECO:0000313" key="2">
    <source>
        <dbReference type="EMBL" id="KAF7426775.1"/>
    </source>
</evidence>
<dbReference type="AlphaFoldDB" id="A0A8H6ZX68"/>
<reference evidence="2" key="1">
    <citation type="submission" date="2019-07" db="EMBL/GenBank/DDBJ databases">
        <authorList>
            <person name="Palmer J.M."/>
        </authorList>
    </citation>
    <scope>NUCLEOTIDE SEQUENCE</scope>
    <source>
        <strain evidence="2">PC9</strain>
    </source>
</reference>
<dbReference type="GeneID" id="59378962"/>
<keyword evidence="3" id="KW-1185">Reference proteome</keyword>
<dbReference type="EMBL" id="JACETU010000006">
    <property type="protein sequence ID" value="KAF7426775.1"/>
    <property type="molecule type" value="Genomic_DNA"/>
</dbReference>
<proteinExistence type="predicted"/>